<proteinExistence type="predicted"/>
<gene>
    <name evidence="1" type="ORF">SDC9_54289</name>
</gene>
<protein>
    <submittedName>
        <fullName evidence="1">Uncharacterized protein</fullName>
    </submittedName>
</protein>
<accession>A0A644WWW9</accession>
<name>A0A644WWW9_9ZZZZ</name>
<sequence>MEHIDGEGIEVAQLKALLPDSRFIDCERKIPTDIKLCAVSAEVVVIPVVHPVFLGSISIGEKRFTINIVQRELAQRSAHHRVPEPGSQIKLDIYGIETAGIG</sequence>
<evidence type="ECO:0000313" key="1">
    <source>
        <dbReference type="EMBL" id="MPM07978.1"/>
    </source>
</evidence>
<comment type="caution">
    <text evidence="1">The sequence shown here is derived from an EMBL/GenBank/DDBJ whole genome shotgun (WGS) entry which is preliminary data.</text>
</comment>
<reference evidence="1" key="1">
    <citation type="submission" date="2019-08" db="EMBL/GenBank/DDBJ databases">
        <authorList>
            <person name="Kucharzyk K."/>
            <person name="Murdoch R.W."/>
            <person name="Higgins S."/>
            <person name="Loffler F."/>
        </authorList>
    </citation>
    <scope>NUCLEOTIDE SEQUENCE</scope>
</reference>
<dbReference type="AlphaFoldDB" id="A0A644WWW9"/>
<organism evidence="1">
    <name type="scientific">bioreactor metagenome</name>
    <dbReference type="NCBI Taxonomy" id="1076179"/>
    <lineage>
        <taxon>unclassified sequences</taxon>
        <taxon>metagenomes</taxon>
        <taxon>ecological metagenomes</taxon>
    </lineage>
</organism>
<dbReference type="EMBL" id="VSSQ01001397">
    <property type="protein sequence ID" value="MPM07978.1"/>
    <property type="molecule type" value="Genomic_DNA"/>
</dbReference>